<dbReference type="eggNOG" id="ENOG502S5J5">
    <property type="taxonomic scope" value="Eukaryota"/>
</dbReference>
<feature type="signal peptide" evidence="1">
    <location>
        <begin position="1"/>
        <end position="18"/>
    </location>
</feature>
<reference evidence="3" key="1">
    <citation type="journal article" date="2010" name="Nature">
        <title>The Amphimedon queenslandica genome and the evolution of animal complexity.</title>
        <authorList>
            <person name="Srivastava M."/>
            <person name="Simakov O."/>
            <person name="Chapman J."/>
            <person name="Fahey B."/>
            <person name="Gauthier M.E."/>
            <person name="Mitros T."/>
            <person name="Richards G.S."/>
            <person name="Conaco C."/>
            <person name="Dacre M."/>
            <person name="Hellsten U."/>
            <person name="Larroux C."/>
            <person name="Putnam N.H."/>
            <person name="Stanke M."/>
            <person name="Adamska M."/>
            <person name="Darling A."/>
            <person name="Degnan S.M."/>
            <person name="Oakley T.H."/>
            <person name="Plachetzki D.C."/>
            <person name="Zhai Y."/>
            <person name="Adamski M."/>
            <person name="Calcino A."/>
            <person name="Cummins S.F."/>
            <person name="Goodstein D.M."/>
            <person name="Harris C."/>
            <person name="Jackson D.J."/>
            <person name="Leys S.P."/>
            <person name="Shu S."/>
            <person name="Woodcroft B.J."/>
            <person name="Vervoort M."/>
            <person name="Kosik K.S."/>
            <person name="Manning G."/>
            <person name="Degnan B.M."/>
            <person name="Rokhsar D.S."/>
        </authorList>
    </citation>
    <scope>NUCLEOTIDE SEQUENCE [LARGE SCALE GENOMIC DNA]</scope>
</reference>
<dbReference type="Proteomes" id="UP000007879">
    <property type="component" value="Unassembled WGS sequence"/>
</dbReference>
<dbReference type="EnsemblMetazoa" id="Aqu2.1.40814_001">
    <property type="protein sequence ID" value="Aqu2.1.40814_001"/>
    <property type="gene ID" value="Aqu2.1.40814"/>
</dbReference>
<sequence length="259" mass="28325">MKLAFFLVLLLLGQNLAAAPSRHHDVFQKKLLPRFALQIESPNADYKYCGLCINFADQFLQNLLNLILNVGVIGGCTDLCGMLPGSNVEKEVCEVLCSVAGFYEFVQIIQEADLDPIYYCELLNQCEIKDDGDATITDLTVKPKLVPRGSTFEISFTFATKNGTGTGEVYLGIDTRDGIPLDSSELLKPLPAGQSVSTDGTVSAEPGRYCIEEGICEEWIPGNYTIVVAVCNGQCGSNHPHSQLYDLKRLSFNITEDAI</sequence>
<dbReference type="EnsemblMetazoa" id="XM_003383779.2">
    <property type="protein sequence ID" value="XP_003383827.1"/>
    <property type="gene ID" value="LOC100635051"/>
</dbReference>
<name>A0A1X7VLP5_AMPQE</name>
<dbReference type="KEGG" id="aqu:100635051"/>
<protein>
    <recommendedName>
        <fullName evidence="4">Saposin B-type domain-containing protein</fullName>
    </recommendedName>
</protein>
<dbReference type="OMA" id="NGQCMSH"/>
<gene>
    <name evidence="2" type="primary">100635051</name>
</gene>
<feature type="chain" id="PRO_5010890393" description="Saposin B-type domain-containing protein" evidence="1">
    <location>
        <begin position="19"/>
        <end position="259"/>
    </location>
</feature>
<evidence type="ECO:0000256" key="1">
    <source>
        <dbReference type="SAM" id="SignalP"/>
    </source>
</evidence>
<dbReference type="InParanoid" id="A0A1X7VLP5"/>
<keyword evidence="3" id="KW-1185">Reference proteome</keyword>
<organism evidence="2">
    <name type="scientific">Amphimedon queenslandica</name>
    <name type="common">Sponge</name>
    <dbReference type="NCBI Taxonomy" id="400682"/>
    <lineage>
        <taxon>Eukaryota</taxon>
        <taxon>Metazoa</taxon>
        <taxon>Porifera</taxon>
        <taxon>Demospongiae</taxon>
        <taxon>Heteroscleromorpha</taxon>
        <taxon>Haplosclerida</taxon>
        <taxon>Niphatidae</taxon>
        <taxon>Amphimedon</taxon>
    </lineage>
</organism>
<evidence type="ECO:0000313" key="2">
    <source>
        <dbReference type="EnsemblMetazoa" id="Aqu2.1.40814_001"/>
    </source>
</evidence>
<accession>A0A1X7VLP5</accession>
<proteinExistence type="predicted"/>
<reference evidence="2" key="2">
    <citation type="submission" date="2017-05" db="UniProtKB">
        <authorList>
            <consortium name="EnsemblMetazoa"/>
        </authorList>
    </citation>
    <scope>IDENTIFICATION</scope>
</reference>
<evidence type="ECO:0008006" key="4">
    <source>
        <dbReference type="Google" id="ProtNLM"/>
    </source>
</evidence>
<keyword evidence="1" id="KW-0732">Signal</keyword>
<evidence type="ECO:0000313" key="3">
    <source>
        <dbReference type="Proteomes" id="UP000007879"/>
    </source>
</evidence>
<dbReference type="OrthoDB" id="17754at2759"/>
<dbReference type="AlphaFoldDB" id="A0A1X7VLP5"/>